<dbReference type="Gene3D" id="3.90.1140.10">
    <property type="entry name" value="Cyclic phosphodiesterase"/>
    <property type="match status" value="1"/>
</dbReference>
<organism evidence="1 2">
    <name type="scientific">Clostridium colicanis DSM 13634</name>
    <dbReference type="NCBI Taxonomy" id="1121305"/>
    <lineage>
        <taxon>Bacteria</taxon>
        <taxon>Bacillati</taxon>
        <taxon>Bacillota</taxon>
        <taxon>Clostridia</taxon>
        <taxon>Eubacteriales</taxon>
        <taxon>Clostridiaceae</taxon>
        <taxon>Clostridium</taxon>
    </lineage>
</organism>
<evidence type="ECO:0000313" key="2">
    <source>
        <dbReference type="Proteomes" id="UP000075374"/>
    </source>
</evidence>
<sequence>MKYHLVALFDKESNKLIETTQRDLCRKYKLYKTNQQFFIHIQTIIDPDMDKLDKIVTDTLAPYKKFKVQINPKFCFDKSLKTINLRVEHSGYINRIIRNITDILLLNGFNIQNDPDKELYMPIANSNYSIRKALNEDLHAEFTFKNEDICYDFAKVNRIELWKPINNKKQILIKDYILRDY</sequence>
<proteinExistence type="predicted"/>
<reference evidence="1 2" key="1">
    <citation type="submission" date="2016-02" db="EMBL/GenBank/DDBJ databases">
        <title>Genome sequence of Clostridium colicanis DSM 13634.</title>
        <authorList>
            <person name="Poehlein A."/>
            <person name="Daniel R."/>
        </authorList>
    </citation>
    <scope>NUCLEOTIDE SEQUENCE [LARGE SCALE GENOMIC DNA]</scope>
    <source>
        <strain evidence="1 2">DSM 13634</strain>
    </source>
</reference>
<name>A0A151AM62_9CLOT</name>
<dbReference type="Proteomes" id="UP000075374">
    <property type="component" value="Unassembled WGS sequence"/>
</dbReference>
<dbReference type="AlphaFoldDB" id="A0A151AM62"/>
<gene>
    <name evidence="1" type="ORF">CLCOL_17270</name>
</gene>
<comment type="caution">
    <text evidence="1">The sequence shown here is derived from an EMBL/GenBank/DDBJ whole genome shotgun (WGS) entry which is preliminary data.</text>
</comment>
<dbReference type="SUPFAM" id="SSF55144">
    <property type="entry name" value="LigT-like"/>
    <property type="match status" value="1"/>
</dbReference>
<evidence type="ECO:0008006" key="3">
    <source>
        <dbReference type="Google" id="ProtNLM"/>
    </source>
</evidence>
<dbReference type="STRING" id="1121305.CLCOL_17270"/>
<dbReference type="InterPro" id="IPR009097">
    <property type="entry name" value="Cyclic_Pdiesterase"/>
</dbReference>
<dbReference type="PATRIC" id="fig|1121305.3.peg.1732"/>
<dbReference type="RefSeq" id="WP_061858562.1">
    <property type="nucleotide sequence ID" value="NZ_LTBB01000008.1"/>
</dbReference>
<protein>
    <recommendedName>
        <fullName evidence="3">2'-5' RNA ligase</fullName>
    </recommendedName>
</protein>
<evidence type="ECO:0000313" key="1">
    <source>
        <dbReference type="EMBL" id="KYH28714.1"/>
    </source>
</evidence>
<dbReference type="EMBL" id="LTBB01000008">
    <property type="protein sequence ID" value="KYH28714.1"/>
    <property type="molecule type" value="Genomic_DNA"/>
</dbReference>
<keyword evidence="2" id="KW-1185">Reference proteome</keyword>
<accession>A0A151AM62</accession>